<sequence length="73" mass="8502">MRFSILSSSNLLASPPSDAFQNPLLRPLNICQQSSNLKHKSMINLQNNLNFQLNFQFFKLIYILPVYARQNIF</sequence>
<dbReference type="AlphaFoldDB" id="A0A067DNM4"/>
<protein>
    <submittedName>
        <fullName evidence="1">Uncharacterized protein</fullName>
    </submittedName>
</protein>
<proteinExistence type="predicted"/>
<accession>A0A067DNM4</accession>
<dbReference type="EMBL" id="KK785302">
    <property type="protein sequence ID" value="KDO44473.1"/>
    <property type="molecule type" value="Genomic_DNA"/>
</dbReference>
<keyword evidence="2" id="KW-1185">Reference proteome</keyword>
<name>A0A067DNM4_CITSI</name>
<evidence type="ECO:0000313" key="1">
    <source>
        <dbReference type="EMBL" id="KDO44473.1"/>
    </source>
</evidence>
<evidence type="ECO:0000313" key="2">
    <source>
        <dbReference type="Proteomes" id="UP000027120"/>
    </source>
</evidence>
<organism evidence="1 2">
    <name type="scientific">Citrus sinensis</name>
    <name type="common">Sweet orange</name>
    <name type="synonym">Citrus aurantium var. sinensis</name>
    <dbReference type="NCBI Taxonomy" id="2711"/>
    <lineage>
        <taxon>Eukaryota</taxon>
        <taxon>Viridiplantae</taxon>
        <taxon>Streptophyta</taxon>
        <taxon>Embryophyta</taxon>
        <taxon>Tracheophyta</taxon>
        <taxon>Spermatophyta</taxon>
        <taxon>Magnoliopsida</taxon>
        <taxon>eudicotyledons</taxon>
        <taxon>Gunneridae</taxon>
        <taxon>Pentapetalae</taxon>
        <taxon>rosids</taxon>
        <taxon>malvids</taxon>
        <taxon>Sapindales</taxon>
        <taxon>Rutaceae</taxon>
        <taxon>Aurantioideae</taxon>
        <taxon>Citrus</taxon>
    </lineage>
</organism>
<reference evidence="1 2" key="1">
    <citation type="submission" date="2014-04" db="EMBL/GenBank/DDBJ databases">
        <authorList>
            <consortium name="International Citrus Genome Consortium"/>
            <person name="Gmitter F."/>
            <person name="Chen C."/>
            <person name="Farmerie W."/>
            <person name="Harkins T."/>
            <person name="Desany B."/>
            <person name="Mohiuddin M."/>
            <person name="Kodira C."/>
            <person name="Borodovsky M."/>
            <person name="Lomsadze A."/>
            <person name="Burns P."/>
            <person name="Jenkins J."/>
            <person name="Prochnik S."/>
            <person name="Shu S."/>
            <person name="Chapman J."/>
            <person name="Pitluck S."/>
            <person name="Schmutz J."/>
            <person name="Rokhsar D."/>
        </authorList>
    </citation>
    <scope>NUCLEOTIDE SEQUENCE</scope>
</reference>
<dbReference type="Proteomes" id="UP000027120">
    <property type="component" value="Unassembled WGS sequence"/>
</dbReference>
<gene>
    <name evidence="1" type="ORF">CISIN_1g035113mg</name>
</gene>